<gene>
    <name evidence="2" type="ORF">PSHT_13921</name>
</gene>
<reference evidence="3" key="3">
    <citation type="journal article" date="2018" name="Mol. Plant Microbe Interact.">
        <title>Genome sequence resources for the wheat stripe rust pathogen (Puccinia striiformis f. sp. tritici) and the barley stripe rust pathogen (Puccinia striiformis f. sp. hordei).</title>
        <authorList>
            <person name="Xia C."/>
            <person name="Wang M."/>
            <person name="Yin C."/>
            <person name="Cornejo O.E."/>
            <person name="Hulbert S.H."/>
            <person name="Chen X."/>
        </authorList>
    </citation>
    <scope>NUCLEOTIDE SEQUENCE [LARGE SCALE GENOMIC DNA]</scope>
    <source>
        <strain evidence="3">93TX-2</strain>
    </source>
</reference>
<protein>
    <submittedName>
        <fullName evidence="2">Uncharacterized protein</fullName>
    </submittedName>
</protein>
<proteinExistence type="predicted"/>
<reference evidence="3" key="2">
    <citation type="journal article" date="2018" name="BMC Genomics">
        <title>Genomic insights into host adaptation between the wheat stripe rust pathogen (Puccinia striiformis f. sp. tritici) and the barley stripe rust pathogen (Puccinia striiformis f. sp. hordei).</title>
        <authorList>
            <person name="Xia C."/>
            <person name="Wang M."/>
            <person name="Yin C."/>
            <person name="Cornejo O.E."/>
            <person name="Hulbert S.H."/>
            <person name="Chen X."/>
        </authorList>
    </citation>
    <scope>NUCLEOTIDE SEQUENCE [LARGE SCALE GENOMIC DNA]</scope>
    <source>
        <strain evidence="3">93TX-2</strain>
    </source>
</reference>
<keyword evidence="3" id="KW-1185">Reference proteome</keyword>
<feature type="region of interest" description="Disordered" evidence="1">
    <location>
        <begin position="165"/>
        <end position="184"/>
    </location>
</feature>
<dbReference type="Proteomes" id="UP000238274">
    <property type="component" value="Unassembled WGS sequence"/>
</dbReference>
<organism evidence="2 3">
    <name type="scientific">Puccinia striiformis</name>
    <dbReference type="NCBI Taxonomy" id="27350"/>
    <lineage>
        <taxon>Eukaryota</taxon>
        <taxon>Fungi</taxon>
        <taxon>Dikarya</taxon>
        <taxon>Basidiomycota</taxon>
        <taxon>Pucciniomycotina</taxon>
        <taxon>Pucciniomycetes</taxon>
        <taxon>Pucciniales</taxon>
        <taxon>Pucciniaceae</taxon>
        <taxon>Puccinia</taxon>
    </lineage>
</organism>
<evidence type="ECO:0000256" key="1">
    <source>
        <dbReference type="SAM" id="MobiDB-lite"/>
    </source>
</evidence>
<comment type="caution">
    <text evidence="2">The sequence shown here is derived from an EMBL/GenBank/DDBJ whole genome shotgun (WGS) entry which is preliminary data.</text>
</comment>
<dbReference type="VEuPathDB" id="FungiDB:PSHT_13921"/>
<name>A0A2S4UMW9_9BASI</name>
<evidence type="ECO:0000313" key="2">
    <source>
        <dbReference type="EMBL" id="POV98619.1"/>
    </source>
</evidence>
<accession>A0A2S4UMW9</accession>
<dbReference type="VEuPathDB" id="FungiDB:PSTT_00914"/>
<feature type="non-terminal residue" evidence="2">
    <location>
        <position position="1"/>
    </location>
</feature>
<dbReference type="EMBL" id="PKSM01000294">
    <property type="protein sequence ID" value="POV98619.1"/>
    <property type="molecule type" value="Genomic_DNA"/>
</dbReference>
<dbReference type="AlphaFoldDB" id="A0A2S4UMW9"/>
<evidence type="ECO:0000313" key="3">
    <source>
        <dbReference type="Proteomes" id="UP000238274"/>
    </source>
</evidence>
<reference evidence="2 3" key="1">
    <citation type="submission" date="2017-12" db="EMBL/GenBank/DDBJ databases">
        <title>Gene loss provides genomic basis for host adaptation in cereal stripe rust fungi.</title>
        <authorList>
            <person name="Xia C."/>
        </authorList>
    </citation>
    <scope>NUCLEOTIDE SEQUENCE [LARGE SCALE GENOMIC DNA]</scope>
    <source>
        <strain evidence="2 3">93TX-2</strain>
    </source>
</reference>
<sequence length="453" mass="52660">KTWKYQPSEETYLQTLENSEKKLLQKIQLSSWNVQKTTPFMRSHVPDKKLERDYSTYTCHYCGAKGHSLHRCNSQTTDEIKKLCRKEGANIIMPDETHLPFDRNTPYKEATWNHQITSWTPYPTNGTDIFQSSFGELEFLNYTEESGSTYDCDVERELKNRKKVQETPSAKNIRHEQEDSMDEEQGLMDKLNLSDIDYGTLEPRKNSPLKKIQINTPENISIKQEAPLAEESPVIVVSETLEEPLRDLTEVELNQSAILSTMENVEANVLSLDVTLLAITLETCIFQKDPGRSTEEKINSAPIYNYKAYPDHTSAYQLKSKHKVKTKNYIDHISCFAFTKQRINSVRINNNYIESLVLPVFLPQYFNNQQKLVCLHRNSIHSIAPGKTVSKLKKARKRIRYFDYGRAIYTRDLDYTPSELISQWQYDRNPSSGWQPETMQTSKQYLEFAKGEF</sequence>